<evidence type="ECO:0000313" key="1">
    <source>
        <dbReference type="EMBL" id="CAK9064392.1"/>
    </source>
</evidence>
<protein>
    <submittedName>
        <fullName evidence="1">Uncharacterized protein</fullName>
    </submittedName>
</protein>
<comment type="caution">
    <text evidence="1">The sequence shown here is derived from an EMBL/GenBank/DDBJ whole genome shotgun (WGS) entry which is preliminary data.</text>
</comment>
<dbReference type="Proteomes" id="UP001642464">
    <property type="component" value="Unassembled WGS sequence"/>
</dbReference>
<reference evidence="1 2" key="1">
    <citation type="submission" date="2024-02" db="EMBL/GenBank/DDBJ databases">
        <authorList>
            <person name="Chen Y."/>
            <person name="Shah S."/>
            <person name="Dougan E. K."/>
            <person name="Thang M."/>
            <person name="Chan C."/>
        </authorList>
    </citation>
    <scope>NUCLEOTIDE SEQUENCE [LARGE SCALE GENOMIC DNA]</scope>
</reference>
<dbReference type="EMBL" id="CAXAMM010029257">
    <property type="protein sequence ID" value="CAK9064392.1"/>
    <property type="molecule type" value="Genomic_DNA"/>
</dbReference>
<feature type="non-terminal residue" evidence="1">
    <location>
        <position position="234"/>
    </location>
</feature>
<keyword evidence="2" id="KW-1185">Reference proteome</keyword>
<organism evidence="1 2">
    <name type="scientific">Durusdinium trenchii</name>
    <dbReference type="NCBI Taxonomy" id="1381693"/>
    <lineage>
        <taxon>Eukaryota</taxon>
        <taxon>Sar</taxon>
        <taxon>Alveolata</taxon>
        <taxon>Dinophyceae</taxon>
        <taxon>Suessiales</taxon>
        <taxon>Symbiodiniaceae</taxon>
        <taxon>Durusdinium</taxon>
    </lineage>
</organism>
<gene>
    <name evidence="1" type="ORF">SCF082_LOCUS33155</name>
</gene>
<evidence type="ECO:0000313" key="2">
    <source>
        <dbReference type="Proteomes" id="UP001642464"/>
    </source>
</evidence>
<name>A0ABP0NKU2_9DINO</name>
<sequence length="234" mass="26259">MDAMLAKAADMCALDAFTACVVLFPVRSTCADGELVMKRIRVVEDRCLALNLSMDMKFVVTFVVDEEHASDNRSKSQEARLLLSKAMPQSEWTAEKLSVAYTEKRYQRGLDAVDKLMEEFTLFILDLSRYPQDPGEMDAMLAKAADMCALDAFTACVVLFPVRSTCADGELVMKRIRVVEDRCLALNLSMDMKFVVTFVVDEEHASDNRSKSQEARLLLSKAMPQSEWQKTAIA</sequence>
<accession>A0ABP0NKU2</accession>
<proteinExistence type="predicted"/>